<sequence length="992" mass="109801">MSGHRLVPVLALVLALYSAYTSNHVAGQNGTTTSFSFDDITDNPNDTFTFVGDAMSVAGVPSSTILLCSNLDVPTHGSTGRALYKQPVQFLQEPNSSQLVPRLASFSTSFSFQIFMDNTTYVGDGLAFIIVSSNATDPTVASGGWMGLANSTDNGNASNHLFAVEFDTFYNPELGDPSDSHIGVDVNGVDSRGRPLNYNNIQFEQFLHGPRKFSYKELSIATNAFSPEELLGRGGFGCVYKGMLRDTKALVAVKKISKDSQQGGNEFFAELSIISRIQHRNLVKLQGWCSERGELMLVYDYMPNKSLDKLLFPNCLELEVAEQHQNSTAMKLDWAMRHNILLGIASALAYLHEDWSEHRVVHRDVKASNVMLDKDFNACLGDFGLARLIEQSKEVADTTLVAGTVGYLAPELARTGKATTMTDMFSYGALALEVGCGRRPFDRKFPEEQIVLLDWVWNCYENGELLKVVDSRLGNNFNEEQLTKVLLLGLLCSHPDPNARPPMGYVRQVLVGNASLPPLPLAKPTYISQELIAFQDLLDSSTPSRTIDSRSITPDQSFMESHNHDGSSSSNCSYFTLSNSNLHGWIDYTAETGLLEVYFSNETSKPQSPQLFEQFLHGPRKFSYRELSIATNAFSPKELLGRGGFGCVYKGTLRDTNALVAVKKISKDSEQGGNEFLAELSIISRIQHRNLVKLQGWCSERGELMLVYDYMPNKSLDKFLFQNCSELAVVDHHQNSTAMKLDWGMRHNILLGVASALAYLHEDWSEHRVVHRDVKASNVMLDKDFNACLGDFGLARLIEHSKEDADTTLVAGTVGYLAPELARTGKPTTMSDVFSYGALALEVACGRRPFDRKFPEEQIFLLDWVWNCYENGELLEVVDSKLGENFNAEQMTKVLLLGLLCSHPDPNARPPMGPGYVRQVLVGNASLPPLPLAKPTYISQELIAFQDLLDSSTPNMTIDSRSLTLDPSFIESHNHDVTLLCSTSSNISVQCL</sequence>
<keyword evidence="7" id="KW-0430">Lectin</keyword>
<dbReference type="Proteomes" id="UP001497522">
    <property type="component" value="Chromosome 4"/>
</dbReference>
<dbReference type="InterPro" id="IPR017441">
    <property type="entry name" value="Protein_kinase_ATP_BS"/>
</dbReference>
<dbReference type="InterPro" id="IPR001220">
    <property type="entry name" value="Legume_lectin_dom"/>
</dbReference>
<dbReference type="Gene3D" id="3.30.200.20">
    <property type="entry name" value="Phosphorylase Kinase, domain 1"/>
    <property type="match status" value="2"/>
</dbReference>
<dbReference type="InterPro" id="IPR008271">
    <property type="entry name" value="Ser/Thr_kinase_AS"/>
</dbReference>
<keyword evidence="18" id="KW-1185">Reference proteome</keyword>
<dbReference type="InterPro" id="IPR013320">
    <property type="entry name" value="ConA-like_dom_sf"/>
</dbReference>
<keyword evidence="8 13" id="KW-0547">Nucleotide-binding</keyword>
<evidence type="ECO:0000256" key="2">
    <source>
        <dbReference type="ARBA" id="ARBA00008536"/>
    </source>
</evidence>
<feature type="binding site" evidence="13">
    <location>
        <position position="255"/>
    </location>
    <ligand>
        <name>ATP</name>
        <dbReference type="ChEBI" id="CHEBI:30616"/>
    </ligand>
</feature>
<evidence type="ECO:0000256" key="1">
    <source>
        <dbReference type="ARBA" id="ARBA00004479"/>
    </source>
</evidence>
<dbReference type="CDD" id="cd14066">
    <property type="entry name" value="STKc_IRAK"/>
    <property type="match status" value="1"/>
</dbReference>
<keyword evidence="6 15" id="KW-0732">Signal</keyword>
<keyword evidence="10 13" id="KW-0067">ATP-binding</keyword>
<organism evidence="17 18">
    <name type="scientific">Sphagnum jensenii</name>
    <dbReference type="NCBI Taxonomy" id="128206"/>
    <lineage>
        <taxon>Eukaryota</taxon>
        <taxon>Viridiplantae</taxon>
        <taxon>Streptophyta</taxon>
        <taxon>Embryophyta</taxon>
        <taxon>Bryophyta</taxon>
        <taxon>Sphagnophytina</taxon>
        <taxon>Sphagnopsida</taxon>
        <taxon>Sphagnales</taxon>
        <taxon>Sphagnaceae</taxon>
        <taxon>Sphagnum</taxon>
    </lineage>
</organism>
<comment type="similarity">
    <text evidence="2">In the N-terminal section; belongs to the leguminous lectin family.</text>
</comment>
<dbReference type="SUPFAM" id="SSF56112">
    <property type="entry name" value="Protein kinase-like (PK-like)"/>
    <property type="match status" value="2"/>
</dbReference>
<name>A0ABP1BG83_9BRYO</name>
<dbReference type="CDD" id="cd06899">
    <property type="entry name" value="lectin_legume_LecRK_Arcelin_ConA"/>
    <property type="match status" value="1"/>
</dbReference>
<dbReference type="EMBL" id="OZ023705">
    <property type="protein sequence ID" value="CAK9874407.1"/>
    <property type="molecule type" value="Genomic_DNA"/>
</dbReference>
<dbReference type="Pfam" id="PF00139">
    <property type="entry name" value="Lectin_legB"/>
    <property type="match status" value="1"/>
</dbReference>
<dbReference type="PROSITE" id="PS00108">
    <property type="entry name" value="PROTEIN_KINASE_ST"/>
    <property type="match status" value="2"/>
</dbReference>
<dbReference type="Gene3D" id="1.10.510.10">
    <property type="entry name" value="Transferase(Phosphotransferase) domain 1"/>
    <property type="match status" value="2"/>
</dbReference>
<evidence type="ECO:0000313" key="18">
    <source>
        <dbReference type="Proteomes" id="UP001497522"/>
    </source>
</evidence>
<dbReference type="Pfam" id="PF00069">
    <property type="entry name" value="Pkinase"/>
    <property type="match status" value="2"/>
</dbReference>
<evidence type="ECO:0000256" key="3">
    <source>
        <dbReference type="ARBA" id="ARBA00010217"/>
    </source>
</evidence>
<evidence type="ECO:0000259" key="16">
    <source>
        <dbReference type="PROSITE" id="PS50011"/>
    </source>
</evidence>
<dbReference type="PROSITE" id="PS50011">
    <property type="entry name" value="PROTEIN_KINASE_DOM"/>
    <property type="match status" value="2"/>
</dbReference>
<comment type="subcellular location">
    <subcellularLocation>
        <location evidence="1">Membrane</location>
        <topology evidence="1">Single-pass type I membrane protein</topology>
    </subcellularLocation>
</comment>
<keyword evidence="12" id="KW-0472">Membrane</keyword>
<feature type="binding site" evidence="13">
    <location>
        <position position="664"/>
    </location>
    <ligand>
        <name>ATP</name>
        <dbReference type="ChEBI" id="CHEBI:30616"/>
    </ligand>
</feature>
<accession>A0ABP1BG83</accession>
<evidence type="ECO:0000256" key="6">
    <source>
        <dbReference type="ARBA" id="ARBA00022729"/>
    </source>
</evidence>
<reference evidence="17" key="1">
    <citation type="submission" date="2024-03" db="EMBL/GenBank/DDBJ databases">
        <authorList>
            <consortium name="ELIXIR-Norway"/>
            <consortium name="Elixir Norway"/>
        </authorList>
    </citation>
    <scope>NUCLEOTIDE SEQUENCE</scope>
</reference>
<evidence type="ECO:0000256" key="7">
    <source>
        <dbReference type="ARBA" id="ARBA00022734"/>
    </source>
</evidence>
<evidence type="ECO:0000256" key="8">
    <source>
        <dbReference type="ARBA" id="ARBA00022741"/>
    </source>
</evidence>
<dbReference type="SMART" id="SM00220">
    <property type="entry name" value="S_TKc"/>
    <property type="match status" value="2"/>
</dbReference>
<evidence type="ECO:0000313" key="17">
    <source>
        <dbReference type="EMBL" id="CAK9874407.1"/>
    </source>
</evidence>
<protein>
    <recommendedName>
        <fullName evidence="16">Protein kinase domain-containing protein</fullName>
    </recommendedName>
</protein>
<dbReference type="SUPFAM" id="SSF49899">
    <property type="entry name" value="Concanavalin A-like lectins/glucanases"/>
    <property type="match status" value="1"/>
</dbReference>
<dbReference type="PROSITE" id="PS00107">
    <property type="entry name" value="PROTEIN_KINASE_ATP"/>
    <property type="match status" value="2"/>
</dbReference>
<feature type="region of interest" description="Disordered" evidence="14">
    <location>
        <begin position="545"/>
        <end position="568"/>
    </location>
</feature>
<evidence type="ECO:0000256" key="11">
    <source>
        <dbReference type="ARBA" id="ARBA00022989"/>
    </source>
</evidence>
<feature type="domain" description="Protein kinase" evidence="16">
    <location>
        <begin position="634"/>
        <end position="921"/>
    </location>
</feature>
<dbReference type="InterPro" id="IPR050528">
    <property type="entry name" value="L-type_Lectin-RKs"/>
</dbReference>
<keyword evidence="11" id="KW-1133">Transmembrane helix</keyword>
<evidence type="ECO:0000256" key="15">
    <source>
        <dbReference type="SAM" id="SignalP"/>
    </source>
</evidence>
<dbReference type="InterPro" id="IPR000719">
    <property type="entry name" value="Prot_kinase_dom"/>
</dbReference>
<evidence type="ECO:0000256" key="5">
    <source>
        <dbReference type="ARBA" id="ARBA00022692"/>
    </source>
</evidence>
<keyword evidence="4" id="KW-0808">Transferase</keyword>
<proteinExistence type="inferred from homology"/>
<comment type="similarity">
    <text evidence="3">In the C-terminal section; belongs to the protein kinase superfamily. Ser/Thr protein kinase family.</text>
</comment>
<dbReference type="Gene3D" id="2.60.120.200">
    <property type="match status" value="1"/>
</dbReference>
<feature type="signal peptide" evidence="15">
    <location>
        <begin position="1"/>
        <end position="21"/>
    </location>
</feature>
<feature type="domain" description="Protein kinase" evidence="16">
    <location>
        <begin position="225"/>
        <end position="516"/>
    </location>
</feature>
<evidence type="ECO:0000256" key="9">
    <source>
        <dbReference type="ARBA" id="ARBA00022777"/>
    </source>
</evidence>
<keyword evidence="9" id="KW-0418">Kinase</keyword>
<feature type="chain" id="PRO_5047282242" description="Protein kinase domain-containing protein" evidence="15">
    <location>
        <begin position="22"/>
        <end position="992"/>
    </location>
</feature>
<evidence type="ECO:0000256" key="4">
    <source>
        <dbReference type="ARBA" id="ARBA00022679"/>
    </source>
</evidence>
<keyword evidence="5" id="KW-0812">Transmembrane</keyword>
<dbReference type="PANTHER" id="PTHR27007">
    <property type="match status" value="1"/>
</dbReference>
<evidence type="ECO:0000256" key="12">
    <source>
        <dbReference type="ARBA" id="ARBA00023136"/>
    </source>
</evidence>
<evidence type="ECO:0000256" key="13">
    <source>
        <dbReference type="PROSITE-ProRule" id="PRU10141"/>
    </source>
</evidence>
<evidence type="ECO:0000256" key="14">
    <source>
        <dbReference type="SAM" id="MobiDB-lite"/>
    </source>
</evidence>
<evidence type="ECO:0000256" key="10">
    <source>
        <dbReference type="ARBA" id="ARBA00022840"/>
    </source>
</evidence>
<dbReference type="InterPro" id="IPR011009">
    <property type="entry name" value="Kinase-like_dom_sf"/>
</dbReference>
<gene>
    <name evidence="17" type="ORF">CSSPJE1EN2_LOCUS16809</name>
</gene>